<sequence>MRRDCLFFTQAGDARDLDAPSNMDPFEPLPSPKFLDFDLPDSLKSSIEAAYDFAKKVRP</sequence>
<keyword evidence="2" id="KW-1185">Reference proteome</keyword>
<dbReference type="Proteomes" id="UP000784294">
    <property type="component" value="Unassembled WGS sequence"/>
</dbReference>
<comment type="caution">
    <text evidence="1">The sequence shown here is derived from an EMBL/GenBank/DDBJ whole genome shotgun (WGS) entry which is preliminary data.</text>
</comment>
<evidence type="ECO:0000313" key="2">
    <source>
        <dbReference type="Proteomes" id="UP000784294"/>
    </source>
</evidence>
<reference evidence="1" key="1">
    <citation type="submission" date="2018-11" db="EMBL/GenBank/DDBJ databases">
        <authorList>
            <consortium name="Pathogen Informatics"/>
        </authorList>
    </citation>
    <scope>NUCLEOTIDE SEQUENCE</scope>
</reference>
<organism evidence="1 2">
    <name type="scientific">Protopolystoma xenopodis</name>
    <dbReference type="NCBI Taxonomy" id="117903"/>
    <lineage>
        <taxon>Eukaryota</taxon>
        <taxon>Metazoa</taxon>
        <taxon>Spiralia</taxon>
        <taxon>Lophotrochozoa</taxon>
        <taxon>Platyhelminthes</taxon>
        <taxon>Monogenea</taxon>
        <taxon>Polyopisthocotylea</taxon>
        <taxon>Polystomatidea</taxon>
        <taxon>Polystomatidae</taxon>
        <taxon>Protopolystoma</taxon>
    </lineage>
</organism>
<accession>A0A3S4ZFC5</accession>
<name>A0A3S4ZFC5_9PLAT</name>
<protein>
    <submittedName>
        <fullName evidence="1">Uncharacterized protein</fullName>
    </submittedName>
</protein>
<gene>
    <name evidence="1" type="ORF">PXEA_LOCUS3502</name>
</gene>
<evidence type="ECO:0000313" key="1">
    <source>
        <dbReference type="EMBL" id="VEL10062.1"/>
    </source>
</evidence>
<proteinExistence type="predicted"/>
<dbReference type="EMBL" id="CAAALY010007928">
    <property type="protein sequence ID" value="VEL10062.1"/>
    <property type="molecule type" value="Genomic_DNA"/>
</dbReference>
<dbReference type="AlphaFoldDB" id="A0A3S4ZFC5"/>